<dbReference type="SUPFAM" id="SSF160631">
    <property type="entry name" value="SMI1/KNR4-like"/>
    <property type="match status" value="1"/>
</dbReference>
<sequence>MRAEDLVSELVRLLEAHPEKANWTGVLNAEDISLAEERLAAKFPPSYRRFLAELGSCEADGTEFLGVFRTPLMGDALLGTVHETLQAREDPRFPRELLVIQYDGMGGLVSLDVSRTDEAGEAPVVVWDPGAADRGGPEELAPDFGTYVLRECRRALTGSASRDSLGESS</sequence>
<dbReference type="InterPro" id="IPR037883">
    <property type="entry name" value="Knr4/Smi1-like_sf"/>
</dbReference>
<proteinExistence type="predicted"/>
<dbReference type="Gene3D" id="3.40.1580.10">
    <property type="entry name" value="SMI1/KNR4-like"/>
    <property type="match status" value="1"/>
</dbReference>
<comment type="caution">
    <text evidence="1">The sequence shown here is derived from an EMBL/GenBank/DDBJ whole genome shotgun (WGS) entry which is preliminary data.</text>
</comment>
<name>A0ABS9SVV9_9ACTN</name>
<accession>A0ABS9SVV9</accession>
<dbReference type="Pfam" id="PF14567">
    <property type="entry name" value="SUKH_5"/>
    <property type="match status" value="1"/>
</dbReference>
<organism evidence="1 2">
    <name type="scientific">Streptomyces marispadix</name>
    <dbReference type="NCBI Taxonomy" id="2922868"/>
    <lineage>
        <taxon>Bacteria</taxon>
        <taxon>Bacillati</taxon>
        <taxon>Actinomycetota</taxon>
        <taxon>Actinomycetes</taxon>
        <taxon>Kitasatosporales</taxon>
        <taxon>Streptomycetaceae</taxon>
        <taxon>Streptomyces</taxon>
    </lineage>
</organism>
<reference evidence="1" key="1">
    <citation type="submission" date="2022-03" db="EMBL/GenBank/DDBJ databases">
        <authorList>
            <person name="Santos J.D.N."/>
            <person name="Kallscheuer N."/>
            <person name="Jogler C."/>
            <person name="Lage O.M."/>
        </authorList>
    </citation>
    <scope>NUCLEOTIDE SEQUENCE</scope>
    <source>
        <strain evidence="1">M600PL45_2</strain>
    </source>
</reference>
<dbReference type="RefSeq" id="WP_241058488.1">
    <property type="nucleotide sequence ID" value="NZ_JAKWJU010000002.1"/>
</dbReference>
<dbReference type="EMBL" id="JAKWJU010000002">
    <property type="protein sequence ID" value="MCH6160410.1"/>
    <property type="molecule type" value="Genomic_DNA"/>
</dbReference>
<evidence type="ECO:0000313" key="2">
    <source>
        <dbReference type="Proteomes" id="UP001166784"/>
    </source>
</evidence>
<dbReference type="Proteomes" id="UP001166784">
    <property type="component" value="Unassembled WGS sequence"/>
</dbReference>
<reference evidence="1" key="2">
    <citation type="journal article" date="2023" name="Int. J. Syst. Evol. Microbiol.">
        <title>Streptomyces marispadix sp. nov., isolated from marine beach sediment of the Northern Coast of Portugal.</title>
        <authorList>
            <person name="dos Santos J.D.N."/>
            <person name="Vitorino I.R."/>
            <person name="Kallscheuer N."/>
            <person name="Srivastava A."/>
            <person name="Krautwurst S."/>
            <person name="Marz M."/>
            <person name="Jogler C."/>
            <person name="Lobo Da Cunha A."/>
            <person name="Catita J."/>
            <person name="Goncalves H."/>
            <person name="Gonzalez I."/>
            <person name="Reyes F."/>
            <person name="Lage O.M."/>
        </authorList>
    </citation>
    <scope>NUCLEOTIDE SEQUENCE</scope>
    <source>
        <strain evidence="1">M600PL45_2</strain>
    </source>
</reference>
<keyword evidence="2" id="KW-1185">Reference proteome</keyword>
<gene>
    <name evidence="1" type="ORF">MMA15_08280</name>
</gene>
<protein>
    <submittedName>
        <fullName evidence="1">SMI1/KNR4 family protein</fullName>
    </submittedName>
</protein>
<evidence type="ECO:0000313" key="1">
    <source>
        <dbReference type="EMBL" id="MCH6160410.1"/>
    </source>
</evidence>